<dbReference type="PATRIC" id="fig|743722.3.peg.5130"/>
<dbReference type="KEGG" id="shg:Sph21_4833"/>
<reference evidence="1" key="1">
    <citation type="submission" date="2011-03" db="EMBL/GenBank/DDBJ databases">
        <title>Complete sequence of Sphingobacterium sp. 21.</title>
        <authorList>
            <consortium name="US DOE Joint Genome Institute"/>
            <person name="Lucas S."/>
            <person name="Copeland A."/>
            <person name="Lapidus A."/>
            <person name="Cheng J.-F."/>
            <person name="Goodwin L."/>
            <person name="Pitluck S."/>
            <person name="Davenport K."/>
            <person name="Detter J.C."/>
            <person name="Han C."/>
            <person name="Tapia R."/>
            <person name="Land M."/>
            <person name="Hauser L."/>
            <person name="Kyrpides N."/>
            <person name="Ivanova N."/>
            <person name="Ovchinnikova G."/>
            <person name="Pagani I."/>
            <person name="Siebers A.K."/>
            <person name="Allgaier M."/>
            <person name="Thelen M.P."/>
            <person name="Hugenholtz P."/>
            <person name="Woyke T."/>
        </authorList>
    </citation>
    <scope>NUCLEOTIDE SEQUENCE</scope>
    <source>
        <strain evidence="1">21</strain>
    </source>
</reference>
<name>F4C6B7_SPHS2</name>
<sequence>MKKEHRYHLGVKSNVRILSLVDSFAMEASYKLTDFGANAQRPELREYLVEEQDVHLTAYADPNTYQLIEYVNKLATILNRQHICIDEQGLIKGLLNLPEIKDKWEKLKKELMQVNPIAAFEIVKQKDRELAQPVELIDNLSNAHFMHLFLYTYPFSKRTEDILSQQQWMRDRMGIGFAIPVLQTFRLSTTEEGKVVSVETILDEKKKIDKALLVKVTGQETVQLKHFTRAEFLYEETGVLLTAHMHIFEQLNEEYTTDLYLDLKRNHD</sequence>
<dbReference type="AlphaFoldDB" id="F4C6B7"/>
<gene>
    <name evidence="1" type="ordered locus">Sph21_4833</name>
</gene>
<dbReference type="OrthoDB" id="1232243at2"/>
<evidence type="ECO:0000313" key="1">
    <source>
        <dbReference type="EMBL" id="ADZ81340.1"/>
    </source>
</evidence>
<dbReference type="HOGENOM" id="CLU_1037886_0_0_10"/>
<dbReference type="EMBL" id="CP002584">
    <property type="protein sequence ID" value="ADZ81340.1"/>
    <property type="molecule type" value="Genomic_DNA"/>
</dbReference>
<accession>F4C6B7</accession>
<organism evidence="1">
    <name type="scientific">Sphingobacterium sp. (strain 21)</name>
    <dbReference type="NCBI Taxonomy" id="743722"/>
    <lineage>
        <taxon>Bacteria</taxon>
        <taxon>Pseudomonadati</taxon>
        <taxon>Bacteroidota</taxon>
        <taxon>Sphingobacteriia</taxon>
        <taxon>Sphingobacteriales</taxon>
        <taxon>Sphingobacteriaceae</taxon>
        <taxon>Sphingobacterium</taxon>
    </lineage>
</organism>
<dbReference type="STRING" id="743722.Sph21_4833"/>
<proteinExistence type="predicted"/>
<dbReference type="eggNOG" id="ENOG50338NM">
    <property type="taxonomic scope" value="Bacteria"/>
</dbReference>
<protein>
    <submittedName>
        <fullName evidence="1">Uncharacterized protein</fullName>
    </submittedName>
</protein>